<evidence type="ECO:0000313" key="1">
    <source>
        <dbReference type="EMBL" id="KKN69317.1"/>
    </source>
</evidence>
<accession>A0A0F9T3D8</accession>
<reference evidence="1" key="1">
    <citation type="journal article" date="2015" name="Nature">
        <title>Complex archaea that bridge the gap between prokaryotes and eukaryotes.</title>
        <authorList>
            <person name="Spang A."/>
            <person name="Saw J.H."/>
            <person name="Jorgensen S.L."/>
            <person name="Zaremba-Niedzwiedzka K."/>
            <person name="Martijn J."/>
            <person name="Lind A.E."/>
            <person name="van Eijk R."/>
            <person name="Schleper C."/>
            <person name="Guy L."/>
            <person name="Ettema T.J."/>
        </authorList>
    </citation>
    <scope>NUCLEOTIDE SEQUENCE</scope>
</reference>
<proteinExistence type="predicted"/>
<dbReference type="AlphaFoldDB" id="A0A0F9T3D8"/>
<gene>
    <name evidence="1" type="ORF">LCGC14_0441760</name>
</gene>
<protein>
    <submittedName>
        <fullName evidence="1">Uncharacterized protein</fullName>
    </submittedName>
</protein>
<dbReference type="EMBL" id="LAZR01000428">
    <property type="protein sequence ID" value="KKN69317.1"/>
    <property type="molecule type" value="Genomic_DNA"/>
</dbReference>
<sequence length="42" mass="4981">MKHSINTSFPDETHYTIAVLSDDEEERLKAFLKREQSEEVKE</sequence>
<comment type="caution">
    <text evidence="1">The sequence shown here is derived from an EMBL/GenBank/DDBJ whole genome shotgun (WGS) entry which is preliminary data.</text>
</comment>
<name>A0A0F9T3D8_9ZZZZ</name>
<organism evidence="1">
    <name type="scientific">marine sediment metagenome</name>
    <dbReference type="NCBI Taxonomy" id="412755"/>
    <lineage>
        <taxon>unclassified sequences</taxon>
        <taxon>metagenomes</taxon>
        <taxon>ecological metagenomes</taxon>
    </lineage>
</organism>